<feature type="transmembrane region" description="Helical" evidence="11">
    <location>
        <begin position="93"/>
        <end position="115"/>
    </location>
</feature>
<dbReference type="InterPro" id="IPR013057">
    <property type="entry name" value="AA_transpt_TM"/>
</dbReference>
<feature type="transmembrane region" description="Helical" evidence="11">
    <location>
        <begin position="66"/>
        <end position="87"/>
    </location>
</feature>
<comment type="subcellular location">
    <subcellularLocation>
        <location evidence="1">Endomembrane system</location>
        <topology evidence="1">Multi-pass membrane protein</topology>
    </subcellularLocation>
</comment>
<keyword evidence="4 11" id="KW-0812">Transmembrane</keyword>
<dbReference type="GO" id="GO:0006865">
    <property type="term" value="P:amino acid transport"/>
    <property type="evidence" value="ECO:0007669"/>
    <property type="project" value="UniProtKB-KW"/>
</dbReference>
<organism evidence="13">
    <name type="scientific">Fagus sylvatica</name>
    <name type="common">Beechnut</name>
    <dbReference type="NCBI Taxonomy" id="28930"/>
    <lineage>
        <taxon>Eukaryota</taxon>
        <taxon>Viridiplantae</taxon>
        <taxon>Streptophyta</taxon>
        <taxon>Embryophyta</taxon>
        <taxon>Tracheophyta</taxon>
        <taxon>Spermatophyta</taxon>
        <taxon>Magnoliopsida</taxon>
        <taxon>eudicotyledons</taxon>
        <taxon>Gunneridae</taxon>
        <taxon>Pentapetalae</taxon>
        <taxon>rosids</taxon>
        <taxon>fabids</taxon>
        <taxon>Fagales</taxon>
        <taxon>Fagaceae</taxon>
        <taxon>Fagus</taxon>
    </lineage>
</organism>
<evidence type="ECO:0000313" key="13">
    <source>
        <dbReference type="EMBL" id="SPD11786.1"/>
    </source>
</evidence>
<gene>
    <name evidence="13" type="ORF">FSB_LOCUS39668</name>
</gene>
<keyword evidence="3" id="KW-0813">Transport</keyword>
<evidence type="ECO:0000256" key="4">
    <source>
        <dbReference type="ARBA" id="ARBA00022692"/>
    </source>
</evidence>
<dbReference type="Pfam" id="PF01490">
    <property type="entry name" value="Aa_trans"/>
    <property type="match status" value="1"/>
</dbReference>
<keyword evidence="6" id="KW-0029">Amino-acid transport</keyword>
<feature type="domain" description="Amino acid transporter transmembrane" evidence="12">
    <location>
        <begin position="62"/>
        <end position="135"/>
    </location>
</feature>
<evidence type="ECO:0000256" key="1">
    <source>
        <dbReference type="ARBA" id="ARBA00004127"/>
    </source>
</evidence>
<evidence type="ECO:0000256" key="3">
    <source>
        <dbReference type="ARBA" id="ARBA00022448"/>
    </source>
</evidence>
<evidence type="ECO:0000256" key="7">
    <source>
        <dbReference type="ARBA" id="ARBA00022989"/>
    </source>
</evidence>
<evidence type="ECO:0000256" key="11">
    <source>
        <dbReference type="SAM" id="Phobius"/>
    </source>
</evidence>
<evidence type="ECO:0000256" key="5">
    <source>
        <dbReference type="ARBA" id="ARBA00022847"/>
    </source>
</evidence>
<evidence type="ECO:0000256" key="2">
    <source>
        <dbReference type="ARBA" id="ARBA00005590"/>
    </source>
</evidence>
<keyword evidence="5" id="KW-0769">Symport</keyword>
<evidence type="ECO:0000256" key="9">
    <source>
        <dbReference type="ARBA" id="ARBA00023294"/>
    </source>
</evidence>
<dbReference type="EMBL" id="OIVN01003513">
    <property type="protein sequence ID" value="SPD11786.1"/>
    <property type="molecule type" value="Genomic_DNA"/>
</dbReference>
<dbReference type="GO" id="GO:0012505">
    <property type="term" value="C:endomembrane system"/>
    <property type="evidence" value="ECO:0007669"/>
    <property type="project" value="UniProtKB-SubCell"/>
</dbReference>
<evidence type="ECO:0000256" key="6">
    <source>
        <dbReference type="ARBA" id="ARBA00022970"/>
    </source>
</evidence>
<dbReference type="PANTHER" id="PTHR48017">
    <property type="entry name" value="OS05G0424000 PROTEIN-RELATED"/>
    <property type="match status" value="1"/>
</dbReference>
<evidence type="ECO:0000256" key="8">
    <source>
        <dbReference type="ARBA" id="ARBA00023136"/>
    </source>
</evidence>
<dbReference type="GO" id="GO:0009734">
    <property type="term" value="P:auxin-activated signaling pathway"/>
    <property type="evidence" value="ECO:0007669"/>
    <property type="project" value="UniProtKB-KW"/>
</dbReference>
<comment type="similarity">
    <text evidence="2">Belongs to the amino acid/polyamine transporter 2 family. Amino acid/auxin permease (AAAP) (TC 2.A.18.1) subfamily.</text>
</comment>
<reference evidence="13" key="1">
    <citation type="submission" date="2018-02" db="EMBL/GenBank/DDBJ databases">
        <authorList>
            <person name="Cohen D.B."/>
            <person name="Kent A.D."/>
        </authorList>
    </citation>
    <scope>NUCLEOTIDE SEQUENCE</scope>
</reference>
<accession>A0A2N9HBN8</accession>
<comment type="function">
    <text evidence="10">Carrier protein involved in proton-driven auxin influx. Mediates the formation of auxin gradient from developing leaves (site of auxin biosynthesis) to tips by contributing to the loading of auxin in vascular tissues and facilitating acropetal (base to tip) auxin transport within inner tissues of the root apex, and basipetal (tip to base) auxin transport within outer tissues of the root apex. May be involved in lateral roots and nodules formation.</text>
</comment>
<keyword evidence="8 11" id="KW-0472">Membrane</keyword>
<name>A0A2N9HBN8_FAGSY</name>
<proteinExistence type="inferred from homology"/>
<protein>
    <recommendedName>
        <fullName evidence="12">Amino acid transporter transmembrane domain-containing protein</fullName>
    </recommendedName>
</protein>
<dbReference type="AlphaFoldDB" id="A0A2N9HBN8"/>
<dbReference type="GO" id="GO:0015293">
    <property type="term" value="F:symporter activity"/>
    <property type="evidence" value="ECO:0007669"/>
    <property type="project" value="UniProtKB-KW"/>
</dbReference>
<sequence length="140" mass="15789">MAEVVEVNYRQVMPLPPSNTQSIEEPMQVITITASDPSREISQGYHEHNPQEAWLPITESRKGNTFFATFHLLCSGIGLQVLVLPLAFATLGWAWGIICLSLAFVWQLYTIFLLVRLHEPVPGIRYSRYLQLAIASFGVM</sequence>
<keyword evidence="9" id="KW-0927">Auxin signaling pathway</keyword>
<evidence type="ECO:0000256" key="10">
    <source>
        <dbReference type="ARBA" id="ARBA00045588"/>
    </source>
</evidence>
<keyword evidence="7 11" id="KW-1133">Transmembrane helix</keyword>
<evidence type="ECO:0000259" key="12">
    <source>
        <dbReference type="Pfam" id="PF01490"/>
    </source>
</evidence>